<evidence type="ECO:0000256" key="1">
    <source>
        <dbReference type="ARBA" id="ARBA00010641"/>
    </source>
</evidence>
<comment type="caution">
    <text evidence="6">The sequence shown here is derived from an EMBL/GenBank/DDBJ whole genome shotgun (WGS) entry which is preliminary data.</text>
</comment>
<dbReference type="NCBIfam" id="TIGR02937">
    <property type="entry name" value="sigma70-ECF"/>
    <property type="match status" value="1"/>
</dbReference>
<dbReference type="PANTHER" id="PTHR43133:SF46">
    <property type="entry name" value="RNA POLYMERASE SIGMA-70 FACTOR ECF SUBFAMILY"/>
    <property type="match status" value="1"/>
</dbReference>
<evidence type="ECO:0000313" key="6">
    <source>
        <dbReference type="EMBL" id="GAA0878216.1"/>
    </source>
</evidence>
<evidence type="ECO:0000256" key="4">
    <source>
        <dbReference type="ARBA" id="ARBA00023163"/>
    </source>
</evidence>
<dbReference type="InterPro" id="IPR039425">
    <property type="entry name" value="RNA_pol_sigma-70-like"/>
</dbReference>
<keyword evidence="3" id="KW-0731">Sigma factor</keyword>
<gene>
    <name evidence="6" type="ORF">GCM10009119_11840</name>
</gene>
<dbReference type="EMBL" id="BAAAFI010000004">
    <property type="protein sequence ID" value="GAA0878216.1"/>
    <property type="molecule type" value="Genomic_DNA"/>
</dbReference>
<keyword evidence="4" id="KW-0804">Transcription</keyword>
<dbReference type="InterPro" id="IPR036388">
    <property type="entry name" value="WH-like_DNA-bd_sf"/>
</dbReference>
<dbReference type="InterPro" id="IPR013324">
    <property type="entry name" value="RNA_pol_sigma_r3/r4-like"/>
</dbReference>
<keyword evidence="7" id="KW-1185">Reference proteome</keyword>
<dbReference type="Proteomes" id="UP001500469">
    <property type="component" value="Unassembled WGS sequence"/>
</dbReference>
<name>A0ABP3Y9U1_9BACT</name>
<dbReference type="InterPro" id="IPR014284">
    <property type="entry name" value="RNA_pol_sigma-70_dom"/>
</dbReference>
<dbReference type="InterPro" id="IPR013325">
    <property type="entry name" value="RNA_pol_sigma_r2"/>
</dbReference>
<dbReference type="RefSeq" id="WP_343849475.1">
    <property type="nucleotide sequence ID" value="NZ_BAAAFI010000004.1"/>
</dbReference>
<evidence type="ECO:0000313" key="7">
    <source>
        <dbReference type="Proteomes" id="UP001500469"/>
    </source>
</evidence>
<dbReference type="Gene3D" id="1.10.1740.10">
    <property type="match status" value="1"/>
</dbReference>
<evidence type="ECO:0000256" key="3">
    <source>
        <dbReference type="ARBA" id="ARBA00023082"/>
    </source>
</evidence>
<dbReference type="Pfam" id="PF08281">
    <property type="entry name" value="Sigma70_r4_2"/>
    <property type="match status" value="1"/>
</dbReference>
<dbReference type="InterPro" id="IPR013249">
    <property type="entry name" value="RNA_pol_sigma70_r4_t2"/>
</dbReference>
<protein>
    <submittedName>
        <fullName evidence="6">Sigma-70 family RNA polymerase sigma factor</fullName>
    </submittedName>
</protein>
<dbReference type="CDD" id="cd06171">
    <property type="entry name" value="Sigma70_r4"/>
    <property type="match status" value="1"/>
</dbReference>
<keyword evidence="2" id="KW-0805">Transcription regulation</keyword>
<accession>A0ABP3Y9U1</accession>
<dbReference type="Gene3D" id="1.10.10.10">
    <property type="entry name" value="Winged helix-like DNA-binding domain superfamily/Winged helix DNA-binding domain"/>
    <property type="match status" value="1"/>
</dbReference>
<comment type="similarity">
    <text evidence="1">Belongs to the sigma-70 factor family. ECF subfamily.</text>
</comment>
<dbReference type="SUPFAM" id="SSF88946">
    <property type="entry name" value="Sigma2 domain of RNA polymerase sigma factors"/>
    <property type="match status" value="1"/>
</dbReference>
<feature type="domain" description="RNA polymerase sigma factor 70 region 4 type 2" evidence="5">
    <location>
        <begin position="140"/>
        <end position="188"/>
    </location>
</feature>
<proteinExistence type="inferred from homology"/>
<sequence length="197" mass="22924">MVYIPNKIFLTNSNNSSGAEDRALWESVKKSNELAFSALFKKFVNPLYNYGMHFFSDSDLVKDCIQELFGSIWIKRESLSEVVQVKFYLYKSFRNLLFAKISASKKSVHPNFWEEECGDVDESIEATWIHEEEAVHNSKLLQQAIKHLTRRQREAVILRFYNSLENKQIAEMMSISVESVHNLLSKAISILRSQIHK</sequence>
<evidence type="ECO:0000259" key="5">
    <source>
        <dbReference type="Pfam" id="PF08281"/>
    </source>
</evidence>
<dbReference type="PANTHER" id="PTHR43133">
    <property type="entry name" value="RNA POLYMERASE ECF-TYPE SIGMA FACTO"/>
    <property type="match status" value="1"/>
</dbReference>
<evidence type="ECO:0000256" key="2">
    <source>
        <dbReference type="ARBA" id="ARBA00023015"/>
    </source>
</evidence>
<organism evidence="6 7">
    <name type="scientific">Algoriphagus jejuensis</name>
    <dbReference type="NCBI Taxonomy" id="419934"/>
    <lineage>
        <taxon>Bacteria</taxon>
        <taxon>Pseudomonadati</taxon>
        <taxon>Bacteroidota</taxon>
        <taxon>Cytophagia</taxon>
        <taxon>Cytophagales</taxon>
        <taxon>Cyclobacteriaceae</taxon>
        <taxon>Algoriphagus</taxon>
    </lineage>
</organism>
<dbReference type="SUPFAM" id="SSF88659">
    <property type="entry name" value="Sigma3 and sigma4 domains of RNA polymerase sigma factors"/>
    <property type="match status" value="1"/>
</dbReference>
<reference evidence="7" key="1">
    <citation type="journal article" date="2019" name="Int. J. Syst. Evol. Microbiol.">
        <title>The Global Catalogue of Microorganisms (GCM) 10K type strain sequencing project: providing services to taxonomists for standard genome sequencing and annotation.</title>
        <authorList>
            <consortium name="The Broad Institute Genomics Platform"/>
            <consortium name="The Broad Institute Genome Sequencing Center for Infectious Disease"/>
            <person name="Wu L."/>
            <person name="Ma J."/>
        </authorList>
    </citation>
    <scope>NUCLEOTIDE SEQUENCE [LARGE SCALE GENOMIC DNA]</scope>
    <source>
        <strain evidence="7">JCM 16112</strain>
    </source>
</reference>